<proteinExistence type="predicted"/>
<organism evidence="2 3">
    <name type="scientific">Proteiniclasticum sediminis</name>
    <dbReference type="NCBI Taxonomy" id="2804028"/>
    <lineage>
        <taxon>Bacteria</taxon>
        <taxon>Bacillati</taxon>
        <taxon>Bacillota</taxon>
        <taxon>Clostridia</taxon>
        <taxon>Eubacteriales</taxon>
        <taxon>Clostridiaceae</taxon>
        <taxon>Proteiniclasticum</taxon>
    </lineage>
</organism>
<accession>A0A941CQ62</accession>
<dbReference type="AlphaFoldDB" id="A0A941CQ62"/>
<feature type="chain" id="PRO_5038908487" evidence="1">
    <location>
        <begin position="22"/>
        <end position="293"/>
    </location>
</feature>
<comment type="caution">
    <text evidence="2">The sequence shown here is derived from an EMBL/GenBank/DDBJ whole genome shotgun (WGS) entry which is preliminary data.</text>
</comment>
<evidence type="ECO:0000256" key="1">
    <source>
        <dbReference type="SAM" id="SignalP"/>
    </source>
</evidence>
<keyword evidence="3" id="KW-1185">Reference proteome</keyword>
<protein>
    <submittedName>
        <fullName evidence="2">DUF4846 domain-containing protein</fullName>
    </submittedName>
</protein>
<gene>
    <name evidence="2" type="ORF">KCG48_11080</name>
</gene>
<keyword evidence="1" id="KW-0732">Signal</keyword>
<dbReference type="RefSeq" id="WP_211802290.1">
    <property type="nucleotide sequence ID" value="NZ_JAGSCS010000016.1"/>
</dbReference>
<dbReference type="InterPro" id="IPR032315">
    <property type="entry name" value="DUF4846"/>
</dbReference>
<dbReference type="PROSITE" id="PS51257">
    <property type="entry name" value="PROKAR_LIPOPROTEIN"/>
    <property type="match status" value="1"/>
</dbReference>
<feature type="signal peptide" evidence="1">
    <location>
        <begin position="1"/>
        <end position="21"/>
    </location>
</feature>
<reference evidence="2" key="1">
    <citation type="submission" date="2021-04" db="EMBL/GenBank/DDBJ databases">
        <title>Proteiniclasticum sedimins sp. nov., an obligate anaerobic bacterium isolated from anaerobic sludge.</title>
        <authorList>
            <person name="Liu J."/>
        </authorList>
    </citation>
    <scope>NUCLEOTIDE SEQUENCE</scope>
    <source>
        <strain evidence="2">BAD-10</strain>
    </source>
</reference>
<dbReference type="Pfam" id="PF16138">
    <property type="entry name" value="DUF4846"/>
    <property type="match status" value="1"/>
</dbReference>
<sequence length="293" mass="32356">MKKTSLSLVILALLLSGCTPTVIRNSPAIGQGMEKPPVEEAPAPSVNINPEAMVLSQRFDPPEGTQRELAPEGSFGEYLQRLPLKVHGAPILYYDGTEKGDRAYAAVIDQPISPKNLQQCADAIMRLKAEYHYARGEYDQIAFHFVSGFLCDFTTWSSGHSVRVDGQKVTWINQRANNEGYESFRRYMDMVHTYASTLSLEQELVPVSLSTIAVGDVFIEGGSPGHAIIVVDLAKDSSGETYVLLAESNMPAQETHILANLGNSTLSPWYQVKPGAFVTPYWTFPEEALRRFP</sequence>
<dbReference type="EMBL" id="JAGSCS010000016">
    <property type="protein sequence ID" value="MBR0576871.1"/>
    <property type="molecule type" value="Genomic_DNA"/>
</dbReference>
<dbReference type="Proteomes" id="UP000675379">
    <property type="component" value="Unassembled WGS sequence"/>
</dbReference>
<evidence type="ECO:0000313" key="2">
    <source>
        <dbReference type="EMBL" id="MBR0576871.1"/>
    </source>
</evidence>
<name>A0A941CQ62_9CLOT</name>
<evidence type="ECO:0000313" key="3">
    <source>
        <dbReference type="Proteomes" id="UP000675379"/>
    </source>
</evidence>